<dbReference type="GO" id="GO:0003964">
    <property type="term" value="F:RNA-directed DNA polymerase activity"/>
    <property type="evidence" value="ECO:0007669"/>
    <property type="project" value="UniProtKB-KW"/>
</dbReference>
<gene>
    <name evidence="2" type="primary">pol</name>
    <name evidence="2" type="ORF">EVAR_17422_1</name>
</gene>
<protein>
    <submittedName>
        <fullName evidence="2">RNA-directed DNA polymerase from mobile element jockey</fullName>
    </submittedName>
</protein>
<organism evidence="2 3">
    <name type="scientific">Eumeta variegata</name>
    <name type="common">Bagworm moth</name>
    <name type="synonym">Eumeta japonica</name>
    <dbReference type="NCBI Taxonomy" id="151549"/>
    <lineage>
        <taxon>Eukaryota</taxon>
        <taxon>Metazoa</taxon>
        <taxon>Ecdysozoa</taxon>
        <taxon>Arthropoda</taxon>
        <taxon>Hexapoda</taxon>
        <taxon>Insecta</taxon>
        <taxon>Pterygota</taxon>
        <taxon>Neoptera</taxon>
        <taxon>Endopterygota</taxon>
        <taxon>Lepidoptera</taxon>
        <taxon>Glossata</taxon>
        <taxon>Ditrysia</taxon>
        <taxon>Tineoidea</taxon>
        <taxon>Psychidae</taxon>
        <taxon>Oiketicinae</taxon>
        <taxon>Eumeta</taxon>
    </lineage>
</organism>
<dbReference type="AlphaFoldDB" id="A0A4C1VAI2"/>
<keyword evidence="2" id="KW-0548">Nucleotidyltransferase</keyword>
<dbReference type="InterPro" id="IPR000477">
    <property type="entry name" value="RT_dom"/>
</dbReference>
<proteinExistence type="predicted"/>
<sequence length="271" mass="30954">MEQPHGRHHPLTSSFLEINQSSQVRRITKKSDALTLYRLVIAINHITRIEEEVSHKISLEFRNDLPLVYLDEVQKLVKNLIAKKAPGLDGISNKDIKCFPLSFLSLLVTIFNACLKKCHFPPVWKEAGIPKSGKPRDFPSSYRPISLLSGLGKNYEKILKTRLSEHLFGKGLINEQFVFPPNQSCPQQALRLIEYITERFKTKKTTVVVFFDVAKTFDRCILTTYCDCRQASSSRYFPMIPSYIYTVKPNIAFALTSRKPSMSWLDGSKPG</sequence>
<dbReference type="Proteomes" id="UP000299102">
    <property type="component" value="Unassembled WGS sequence"/>
</dbReference>
<keyword evidence="2" id="KW-0695">RNA-directed DNA polymerase</keyword>
<dbReference type="EMBL" id="BGZK01000305">
    <property type="protein sequence ID" value="GBP35560.1"/>
    <property type="molecule type" value="Genomic_DNA"/>
</dbReference>
<comment type="caution">
    <text evidence="2">The sequence shown here is derived from an EMBL/GenBank/DDBJ whole genome shotgun (WGS) entry which is preliminary data.</text>
</comment>
<keyword evidence="2" id="KW-0808">Transferase</keyword>
<keyword evidence="3" id="KW-1185">Reference proteome</keyword>
<evidence type="ECO:0000259" key="1">
    <source>
        <dbReference type="Pfam" id="PF00078"/>
    </source>
</evidence>
<feature type="domain" description="Reverse transcriptase" evidence="1">
    <location>
        <begin position="129"/>
        <end position="226"/>
    </location>
</feature>
<dbReference type="Pfam" id="PF00078">
    <property type="entry name" value="RVT_1"/>
    <property type="match status" value="1"/>
</dbReference>
<dbReference type="PANTHER" id="PTHR19446">
    <property type="entry name" value="REVERSE TRANSCRIPTASES"/>
    <property type="match status" value="1"/>
</dbReference>
<evidence type="ECO:0000313" key="3">
    <source>
        <dbReference type="Proteomes" id="UP000299102"/>
    </source>
</evidence>
<dbReference type="OrthoDB" id="418748at2759"/>
<name>A0A4C1VAI2_EUMVA</name>
<evidence type="ECO:0000313" key="2">
    <source>
        <dbReference type="EMBL" id="GBP35560.1"/>
    </source>
</evidence>
<accession>A0A4C1VAI2</accession>
<reference evidence="2 3" key="1">
    <citation type="journal article" date="2019" name="Commun. Biol.">
        <title>The bagworm genome reveals a unique fibroin gene that provides high tensile strength.</title>
        <authorList>
            <person name="Kono N."/>
            <person name="Nakamura H."/>
            <person name="Ohtoshi R."/>
            <person name="Tomita M."/>
            <person name="Numata K."/>
            <person name="Arakawa K."/>
        </authorList>
    </citation>
    <scope>NUCLEOTIDE SEQUENCE [LARGE SCALE GENOMIC DNA]</scope>
</reference>